<dbReference type="InterPro" id="IPR027791">
    <property type="entry name" value="Galactosyl_T_C"/>
</dbReference>
<keyword evidence="6 11" id="KW-0812">Transmembrane</keyword>
<evidence type="ECO:0000256" key="3">
    <source>
        <dbReference type="ARBA" id="ARBA00005735"/>
    </source>
</evidence>
<keyword evidence="4 11" id="KW-0328">Glycosyltransferase</keyword>
<dbReference type="Pfam" id="PF13733">
    <property type="entry name" value="Glyco_transf_7N"/>
    <property type="match status" value="1"/>
</dbReference>
<dbReference type="SUPFAM" id="SSF53448">
    <property type="entry name" value="Nucleotide-diphospho-sugar transferases"/>
    <property type="match status" value="1"/>
</dbReference>
<feature type="region of interest" description="Disordered" evidence="12">
    <location>
        <begin position="70"/>
        <end position="97"/>
    </location>
</feature>
<reference evidence="16" key="1">
    <citation type="submission" date="2025-08" db="UniProtKB">
        <authorList>
            <consortium name="RefSeq"/>
        </authorList>
    </citation>
    <scope>IDENTIFICATION</scope>
    <source>
        <strain evidence="16">Ishihara</strain>
        <tissue evidence="16">Whole body</tissue>
    </source>
</reference>
<dbReference type="GO" id="GO:0046872">
    <property type="term" value="F:metal ion binding"/>
    <property type="evidence" value="ECO:0007669"/>
    <property type="project" value="UniProtKB-UniRule"/>
</dbReference>
<dbReference type="PRINTS" id="PR02050">
    <property type="entry name" value="B14GALTRFASE"/>
</dbReference>
<comment type="similarity">
    <text evidence="3 11">Belongs to the glycosyltransferase 7 family.</text>
</comment>
<evidence type="ECO:0000256" key="12">
    <source>
        <dbReference type="SAM" id="MobiDB-lite"/>
    </source>
</evidence>
<evidence type="ECO:0000256" key="11">
    <source>
        <dbReference type="RuleBase" id="RU368121"/>
    </source>
</evidence>
<dbReference type="EC" id="2.4.1.-" evidence="11"/>
<accession>A0A9J7E8K5</accession>
<dbReference type="Pfam" id="PF02709">
    <property type="entry name" value="Glyco_transf_7C"/>
    <property type="match status" value="1"/>
</dbReference>
<feature type="domain" description="Galactosyltransferase N-terminal" evidence="14">
    <location>
        <begin position="119"/>
        <end position="252"/>
    </location>
</feature>
<dbReference type="GO" id="GO:0005975">
    <property type="term" value="P:carbohydrate metabolic process"/>
    <property type="evidence" value="ECO:0007669"/>
    <property type="project" value="InterPro"/>
</dbReference>
<dbReference type="GO" id="GO:0016020">
    <property type="term" value="C:membrane"/>
    <property type="evidence" value="ECO:0007669"/>
    <property type="project" value="UniProtKB-SubCell"/>
</dbReference>
<comment type="pathway">
    <text evidence="2 11">Protein modification; protein glycosylation.</text>
</comment>
<protein>
    <recommendedName>
        <fullName evidence="11">Beta-1,4-N-acetylgalactosaminyltransferase</fullName>
        <ecNumber evidence="11">2.4.1.-</ecNumber>
    </recommendedName>
    <alternativeName>
        <fullName evidence="11">Beta-4-GalNAcT</fullName>
    </alternativeName>
</protein>
<keyword evidence="8 11" id="KW-1133">Transmembrane helix</keyword>
<dbReference type="InterPro" id="IPR027995">
    <property type="entry name" value="Galactosyl_T_N"/>
</dbReference>
<feature type="domain" description="Galactosyltransferase C-terminal" evidence="13">
    <location>
        <begin position="269"/>
        <end position="330"/>
    </location>
</feature>
<comment type="subcellular location">
    <subcellularLocation>
        <location evidence="1 11">Membrane</location>
        <topology evidence="1 11">Single-pass type II membrane protein</topology>
    </subcellularLocation>
</comment>
<dbReference type="RefSeq" id="XP_022823104.1">
    <property type="nucleotide sequence ID" value="XM_022967336.1"/>
</dbReference>
<gene>
    <name evidence="16" type="primary">LOC111354066</name>
</gene>
<keyword evidence="5 11" id="KW-0808">Transferase</keyword>
<evidence type="ECO:0000313" key="16">
    <source>
        <dbReference type="RefSeq" id="XP_022823104.1"/>
    </source>
</evidence>
<comment type="function">
    <text evidence="11">Catalyzes the transfer of galactose onto proteins or lipids.</text>
</comment>
<feature type="compositionally biased region" description="Low complexity" evidence="12">
    <location>
        <begin position="88"/>
        <end position="97"/>
    </location>
</feature>
<name>A0A9J7E8K5_SPOLT</name>
<evidence type="ECO:0000259" key="14">
    <source>
        <dbReference type="Pfam" id="PF13733"/>
    </source>
</evidence>
<evidence type="ECO:0000313" key="15">
    <source>
        <dbReference type="Proteomes" id="UP000301870"/>
    </source>
</evidence>
<evidence type="ECO:0000256" key="6">
    <source>
        <dbReference type="ARBA" id="ARBA00022692"/>
    </source>
</evidence>
<evidence type="ECO:0000256" key="1">
    <source>
        <dbReference type="ARBA" id="ARBA00004606"/>
    </source>
</evidence>
<evidence type="ECO:0000256" key="2">
    <source>
        <dbReference type="ARBA" id="ARBA00004922"/>
    </source>
</evidence>
<keyword evidence="7 11" id="KW-0735">Signal-anchor</keyword>
<dbReference type="Proteomes" id="UP000301870">
    <property type="component" value="Chromosome 17"/>
</dbReference>
<dbReference type="KEGG" id="sliu:111354066"/>
<keyword evidence="10 11" id="KW-0325">Glycoprotein</keyword>
<evidence type="ECO:0000256" key="8">
    <source>
        <dbReference type="ARBA" id="ARBA00022989"/>
    </source>
</evidence>
<sequence>MASFSLRLLTIFLIAALVLNISNYYFIKRYNPRPDLFRYVYTKLPKNASGILVRRSINVSRWAPQLECDDTASSSKTKNPKVYDTENSDASPSAAPSSVYSMTFEKTLQTASEAVMQNCPEMPPDLGPELGRSLDVKRFIEDIINDVRPGGIYQPENCKSLQSVAVIIPYRGCKGYLNVFMNALHSFLIKQQLDYRIFVVEQSNKTQLFNRGKLINVGFVEAIRYRKDGYQCIILHDPYIIPTDTRNLYRCSWYPRQLATFVERPQKPPYMPVLGGAVAITPQQFVKLNGFSNNYWGNDADYYDLHYRINNSNYHVENSVPLFGKYKTLRKGLALWQKSTVLARTLSEYLQDGLTSLKYTVDSVELKRLFTYFQVNIDAGANSITERMTKEYDKRLNLSTMKVSSMK</sequence>
<dbReference type="PANTHER" id="PTHR19300:SF57">
    <property type="entry name" value="BETA-1,4-N-ACETYLGALACTOSAMINYLTRANSFERASE"/>
    <property type="match status" value="1"/>
</dbReference>
<dbReference type="OrthoDB" id="10016069at2759"/>
<evidence type="ECO:0000256" key="9">
    <source>
        <dbReference type="ARBA" id="ARBA00023136"/>
    </source>
</evidence>
<dbReference type="InterPro" id="IPR003859">
    <property type="entry name" value="Galactosyl_T"/>
</dbReference>
<dbReference type="PANTHER" id="PTHR19300">
    <property type="entry name" value="BETA-1,4-GALACTOSYLTRANSFERASE"/>
    <property type="match status" value="1"/>
</dbReference>
<evidence type="ECO:0000259" key="13">
    <source>
        <dbReference type="Pfam" id="PF02709"/>
    </source>
</evidence>
<keyword evidence="9 11" id="KW-0472">Membrane</keyword>
<dbReference type="AlphaFoldDB" id="A0A9J7E8K5"/>
<dbReference type="GO" id="GO:0005794">
    <property type="term" value="C:Golgi apparatus"/>
    <property type="evidence" value="ECO:0007669"/>
    <property type="project" value="TreeGrafter"/>
</dbReference>
<evidence type="ECO:0000256" key="4">
    <source>
        <dbReference type="ARBA" id="ARBA00022676"/>
    </source>
</evidence>
<dbReference type="GeneID" id="111354066"/>
<feature type="transmembrane region" description="Helical" evidence="11">
    <location>
        <begin position="6"/>
        <end position="27"/>
    </location>
</feature>
<dbReference type="InterPro" id="IPR029044">
    <property type="entry name" value="Nucleotide-diphossugar_trans"/>
</dbReference>
<keyword evidence="11" id="KW-0479">Metal-binding</keyword>
<evidence type="ECO:0000256" key="10">
    <source>
        <dbReference type="ARBA" id="ARBA00023180"/>
    </source>
</evidence>
<comment type="cofactor">
    <cofactor evidence="11">
        <name>Mn(2+)</name>
        <dbReference type="ChEBI" id="CHEBI:29035"/>
    </cofactor>
</comment>
<dbReference type="Gene3D" id="3.90.550.10">
    <property type="entry name" value="Spore Coat Polysaccharide Biosynthesis Protein SpsA, Chain A"/>
    <property type="match status" value="1"/>
</dbReference>
<evidence type="ECO:0000256" key="7">
    <source>
        <dbReference type="ARBA" id="ARBA00022968"/>
    </source>
</evidence>
<evidence type="ECO:0000256" key="5">
    <source>
        <dbReference type="ARBA" id="ARBA00022679"/>
    </source>
</evidence>
<organism evidence="15 16">
    <name type="scientific">Spodoptera litura</name>
    <name type="common">Asian cotton leafworm</name>
    <dbReference type="NCBI Taxonomy" id="69820"/>
    <lineage>
        <taxon>Eukaryota</taxon>
        <taxon>Metazoa</taxon>
        <taxon>Ecdysozoa</taxon>
        <taxon>Arthropoda</taxon>
        <taxon>Hexapoda</taxon>
        <taxon>Insecta</taxon>
        <taxon>Pterygota</taxon>
        <taxon>Neoptera</taxon>
        <taxon>Endopterygota</taxon>
        <taxon>Lepidoptera</taxon>
        <taxon>Glossata</taxon>
        <taxon>Ditrysia</taxon>
        <taxon>Noctuoidea</taxon>
        <taxon>Noctuidae</taxon>
        <taxon>Amphipyrinae</taxon>
        <taxon>Spodoptera</taxon>
    </lineage>
</organism>
<proteinExistence type="inferred from homology"/>
<keyword evidence="11" id="KW-0464">Manganese</keyword>
<dbReference type="GO" id="GO:0008378">
    <property type="term" value="F:galactosyltransferase activity"/>
    <property type="evidence" value="ECO:0007669"/>
    <property type="project" value="TreeGrafter"/>
</dbReference>
<keyword evidence="15" id="KW-1185">Reference proteome</keyword>